<gene>
    <name evidence="1" type="ORF">AK812_SmicGene22334</name>
</gene>
<evidence type="ECO:0000313" key="1">
    <source>
        <dbReference type="EMBL" id="OLP95544.1"/>
    </source>
</evidence>
<proteinExistence type="predicted"/>
<accession>A0A1Q9DK47</accession>
<sequence length="332" mass="37422">MQELRRDWQLEDGRPADALQRLQSDTKRTRGWMEAENLSHAEPIRATSNHSNASELLNTTVRAIPATPRMNSSNKFGNKNLRTRSQLQCIRCSVGGFIFVLEVFEGSFEVFEAFEVQDEAPSSSPSKPSKQLFPFEAIESRARRFLKAWLCLGFEAFKAFEGFEKENEGGFEGFEGEKGFEAFETIVAAAELDLQVALKEIPDPERCPEFNWGLQASLRRCRTCTLATSRCGACNRTAPTLRTSWHGFWVPMHKNDMEALIWMSTKNFGAAQRQLLEQKLGGQGVRLAQWANYACFGGDGTRGKILYSHGVVVDVATEEWRLAQSPTRMSCE</sequence>
<name>A0A1Q9DK47_SYMMI</name>
<dbReference type="Proteomes" id="UP000186817">
    <property type="component" value="Unassembled WGS sequence"/>
</dbReference>
<dbReference type="EMBL" id="LSRX01000499">
    <property type="protein sequence ID" value="OLP95544.1"/>
    <property type="molecule type" value="Genomic_DNA"/>
</dbReference>
<protein>
    <submittedName>
        <fullName evidence="1">Uncharacterized protein</fullName>
    </submittedName>
</protein>
<keyword evidence="2" id="KW-1185">Reference proteome</keyword>
<reference evidence="1 2" key="1">
    <citation type="submission" date="2016-02" db="EMBL/GenBank/DDBJ databases">
        <title>Genome analysis of coral dinoflagellate symbionts highlights evolutionary adaptations to a symbiotic lifestyle.</title>
        <authorList>
            <person name="Aranda M."/>
            <person name="Li Y."/>
            <person name="Liew Y.J."/>
            <person name="Baumgarten S."/>
            <person name="Simakov O."/>
            <person name="Wilson M."/>
            <person name="Piel J."/>
            <person name="Ashoor H."/>
            <person name="Bougouffa S."/>
            <person name="Bajic V.B."/>
            <person name="Ryu T."/>
            <person name="Ravasi T."/>
            <person name="Bayer T."/>
            <person name="Micklem G."/>
            <person name="Kim H."/>
            <person name="Bhak J."/>
            <person name="Lajeunesse T.C."/>
            <person name="Voolstra C.R."/>
        </authorList>
    </citation>
    <scope>NUCLEOTIDE SEQUENCE [LARGE SCALE GENOMIC DNA]</scope>
    <source>
        <strain evidence="1 2">CCMP2467</strain>
    </source>
</reference>
<evidence type="ECO:0000313" key="2">
    <source>
        <dbReference type="Proteomes" id="UP000186817"/>
    </source>
</evidence>
<dbReference type="AlphaFoldDB" id="A0A1Q9DK47"/>
<organism evidence="1 2">
    <name type="scientific">Symbiodinium microadriaticum</name>
    <name type="common">Dinoflagellate</name>
    <name type="synonym">Zooxanthella microadriatica</name>
    <dbReference type="NCBI Taxonomy" id="2951"/>
    <lineage>
        <taxon>Eukaryota</taxon>
        <taxon>Sar</taxon>
        <taxon>Alveolata</taxon>
        <taxon>Dinophyceae</taxon>
        <taxon>Suessiales</taxon>
        <taxon>Symbiodiniaceae</taxon>
        <taxon>Symbiodinium</taxon>
    </lineage>
</organism>
<comment type="caution">
    <text evidence="1">The sequence shown here is derived from an EMBL/GenBank/DDBJ whole genome shotgun (WGS) entry which is preliminary data.</text>
</comment>